<dbReference type="SUPFAM" id="SSF55797">
    <property type="entry name" value="PR-1-like"/>
    <property type="match status" value="1"/>
</dbReference>
<protein>
    <recommendedName>
        <fullName evidence="9">Peptidase inhibitor 16</fullName>
    </recommendedName>
</protein>
<feature type="domain" description="SCP" evidence="12">
    <location>
        <begin position="26"/>
        <end position="168"/>
    </location>
</feature>
<evidence type="ECO:0000256" key="5">
    <source>
        <dbReference type="ARBA" id="ARBA00022729"/>
    </source>
</evidence>
<keyword evidence="3" id="KW-0964">Secreted</keyword>
<comment type="subunit">
    <text evidence="8">Interacts with PSP94/MSMB.</text>
</comment>
<dbReference type="InterPro" id="IPR014044">
    <property type="entry name" value="CAP_dom"/>
</dbReference>
<dbReference type="Pfam" id="PF00188">
    <property type="entry name" value="CAP"/>
    <property type="match status" value="1"/>
</dbReference>
<organism evidence="13 14">
    <name type="scientific">Zalophus californianus</name>
    <name type="common">California sealion</name>
    <dbReference type="NCBI Taxonomy" id="9704"/>
    <lineage>
        <taxon>Eukaryota</taxon>
        <taxon>Metazoa</taxon>
        <taxon>Chordata</taxon>
        <taxon>Craniata</taxon>
        <taxon>Vertebrata</taxon>
        <taxon>Euteleostomi</taxon>
        <taxon>Mammalia</taxon>
        <taxon>Eutheria</taxon>
        <taxon>Laurasiatheria</taxon>
        <taxon>Carnivora</taxon>
        <taxon>Caniformia</taxon>
        <taxon>Pinnipedia</taxon>
        <taxon>Otariidae</taxon>
        <taxon>Zalophus</taxon>
    </lineage>
</organism>
<dbReference type="CDD" id="cd05559">
    <property type="entry name" value="CAP_PI16_HrTT-1"/>
    <property type="match status" value="1"/>
</dbReference>
<dbReference type="CTD" id="221476"/>
<comment type="similarity">
    <text evidence="2">Belongs to the CRISP family.</text>
</comment>
<proteinExistence type="inferred from homology"/>
<reference evidence="14" key="1">
    <citation type="submission" date="2025-08" db="UniProtKB">
        <authorList>
            <consortium name="RefSeq"/>
        </authorList>
    </citation>
    <scope>IDENTIFICATION</scope>
    <source>
        <tissue evidence="14">Blood</tissue>
    </source>
</reference>
<keyword evidence="4" id="KW-0646">Protease inhibitor</keyword>
<evidence type="ECO:0000256" key="6">
    <source>
        <dbReference type="ARBA" id="ARBA00023180"/>
    </source>
</evidence>
<evidence type="ECO:0000256" key="4">
    <source>
        <dbReference type="ARBA" id="ARBA00022690"/>
    </source>
</evidence>
<accession>A0A6J2DRT5</accession>
<evidence type="ECO:0000256" key="1">
    <source>
        <dbReference type="ARBA" id="ARBA00004613"/>
    </source>
</evidence>
<comment type="subcellular location">
    <subcellularLocation>
        <location evidence="1">Secreted</location>
    </subcellularLocation>
</comment>
<evidence type="ECO:0000259" key="12">
    <source>
        <dbReference type="SMART" id="SM00198"/>
    </source>
</evidence>
<dbReference type="PANTHER" id="PTHR10334">
    <property type="entry name" value="CYSTEINE-RICH SECRETORY PROTEIN-RELATED"/>
    <property type="match status" value="1"/>
</dbReference>
<evidence type="ECO:0000256" key="11">
    <source>
        <dbReference type="SAM" id="SignalP"/>
    </source>
</evidence>
<feature type="chain" id="PRO_5027096519" description="Peptidase inhibitor 16" evidence="11">
    <location>
        <begin position="23"/>
        <end position="413"/>
    </location>
</feature>
<dbReference type="FunFam" id="3.40.33.10:FF:000011">
    <property type="entry name" value="Peptidase inhibitor 16"/>
    <property type="match status" value="1"/>
</dbReference>
<dbReference type="PRINTS" id="PR00837">
    <property type="entry name" value="V5TPXLIKE"/>
</dbReference>
<dbReference type="GeneID" id="113927086"/>
<dbReference type="RefSeq" id="XP_027458496.1">
    <property type="nucleotide sequence ID" value="XM_027602695.2"/>
</dbReference>
<feature type="region of interest" description="Disordered" evidence="10">
    <location>
        <begin position="312"/>
        <end position="390"/>
    </location>
</feature>
<dbReference type="InterPro" id="IPR035940">
    <property type="entry name" value="CAP_sf"/>
</dbReference>
<evidence type="ECO:0000256" key="2">
    <source>
        <dbReference type="ARBA" id="ARBA00009923"/>
    </source>
</evidence>
<gene>
    <name evidence="14" type="primary">PI16</name>
</gene>
<evidence type="ECO:0000313" key="13">
    <source>
        <dbReference type="Proteomes" id="UP000515165"/>
    </source>
</evidence>
<dbReference type="PROSITE" id="PS01009">
    <property type="entry name" value="CRISP_1"/>
    <property type="match status" value="1"/>
</dbReference>
<keyword evidence="5 11" id="KW-0732">Signal</keyword>
<evidence type="ECO:0000256" key="9">
    <source>
        <dbReference type="ARBA" id="ARBA00074449"/>
    </source>
</evidence>
<feature type="region of interest" description="Disordered" evidence="10">
    <location>
        <begin position="253"/>
        <end position="283"/>
    </location>
</feature>
<evidence type="ECO:0000256" key="8">
    <source>
        <dbReference type="ARBA" id="ARBA00063504"/>
    </source>
</evidence>
<feature type="compositionally biased region" description="Polar residues" evidence="10">
    <location>
        <begin position="259"/>
        <end position="271"/>
    </location>
</feature>
<keyword evidence="13" id="KW-1185">Reference proteome</keyword>
<dbReference type="InterPro" id="IPR018244">
    <property type="entry name" value="Allrgn_V5/Tpx1_CS"/>
</dbReference>
<dbReference type="GO" id="GO:0005576">
    <property type="term" value="C:extracellular region"/>
    <property type="evidence" value="ECO:0007669"/>
    <property type="project" value="UniProtKB-SubCell"/>
</dbReference>
<evidence type="ECO:0000256" key="7">
    <source>
        <dbReference type="ARBA" id="ARBA00058129"/>
    </source>
</evidence>
<name>A0A6J2DRT5_ZALCA</name>
<dbReference type="PROSITE" id="PS01010">
    <property type="entry name" value="CRISP_2"/>
    <property type="match status" value="1"/>
</dbReference>
<dbReference type="GO" id="GO:0030414">
    <property type="term" value="F:peptidase inhibitor activity"/>
    <property type="evidence" value="ECO:0007669"/>
    <property type="project" value="UniProtKB-KW"/>
</dbReference>
<dbReference type="Gene3D" id="3.40.33.10">
    <property type="entry name" value="CAP"/>
    <property type="match status" value="1"/>
</dbReference>
<evidence type="ECO:0000256" key="10">
    <source>
        <dbReference type="SAM" id="MobiDB-lite"/>
    </source>
</evidence>
<sequence length="413" mass="44277">MHSPCTPLFLLLLAATGGPAGALTDDEKRAMVELHNLYRAQVAPPAADMLQMRWDEELAAFAKAYAQQCVWGHNKDRGRRGENLFAITEEGLDVPLAMEEWHHEREHYNLSTATCDQGQMCGHYTQVVWAKTERIGCGSHFCEKLQGVEEINIQLLVCNYEPPGNVKGKRPYQEGTPCSLCPSGHRCEKSLCEPIIGPEEAQDLPYLVTEAPSSPATEASGSRKSSIPSSLATETPSSLVTEVSGPLATKALPAVETEAPSSLPTEDSPSIATEAPPSLTTEVPPFLATHSLFSLDEGPATFSKSTHDLISKLADKEPSRTRVPSKSPESSLHPKMFLTGTREPPPHSQKVGKAEAELSPSSEVLASVFPGQDQTGAEGPEKPSVKSGLNSGAGHIRGPLLLLLPPLVLAGIF</sequence>
<dbReference type="SMART" id="SM00198">
    <property type="entry name" value="SCP"/>
    <property type="match status" value="1"/>
</dbReference>
<comment type="function">
    <text evidence="7">May inhibit cardiomyocyte growth.</text>
</comment>
<evidence type="ECO:0000256" key="3">
    <source>
        <dbReference type="ARBA" id="ARBA00022525"/>
    </source>
</evidence>
<dbReference type="Proteomes" id="UP000515165">
    <property type="component" value="Chromosome 7"/>
</dbReference>
<dbReference type="InterPro" id="IPR001283">
    <property type="entry name" value="CRISP-related"/>
</dbReference>
<feature type="region of interest" description="Disordered" evidence="10">
    <location>
        <begin position="212"/>
        <end position="241"/>
    </location>
</feature>
<feature type="signal peptide" evidence="11">
    <location>
        <begin position="1"/>
        <end position="22"/>
    </location>
</feature>
<dbReference type="AlphaFoldDB" id="A0A6J2DRT5"/>
<evidence type="ECO:0000313" key="14">
    <source>
        <dbReference type="RefSeq" id="XP_027458496.1"/>
    </source>
</evidence>
<keyword evidence="6" id="KW-0325">Glycoprotein</keyword>